<name>F6UFD0_CIOIN</name>
<dbReference type="InterPro" id="IPR019473">
    <property type="entry name" value="TFIID_su8_C"/>
</dbReference>
<accession>F6UFD0</accession>
<dbReference type="CDD" id="cd08049">
    <property type="entry name" value="TAF8"/>
    <property type="match status" value="1"/>
</dbReference>
<dbReference type="STRING" id="7719.ENSCINP00000005214"/>
<reference evidence="9" key="3">
    <citation type="submission" date="2025-09" db="UniProtKB">
        <authorList>
            <consortium name="Ensembl"/>
        </authorList>
    </citation>
    <scope>IDENTIFICATION</scope>
</reference>
<evidence type="ECO:0000313" key="10">
    <source>
        <dbReference type="Proteomes" id="UP000008144"/>
    </source>
</evidence>
<dbReference type="GO" id="GO:0006367">
    <property type="term" value="P:transcription initiation at RNA polymerase II promoter"/>
    <property type="evidence" value="ECO:0000318"/>
    <property type="project" value="GO_Central"/>
</dbReference>
<keyword evidence="6" id="KW-0539">Nucleus</keyword>
<dbReference type="Ensembl" id="ENSCINT00000005214.3">
    <property type="protein sequence ID" value="ENSCINP00000005214.3"/>
    <property type="gene ID" value="ENSCING00000015910.2"/>
</dbReference>
<sequence>MASEVLSPENGFRQSLTMAVAAICLECGFESTENIVLETLTEMLQSYLTEVGNSTRAYYEHSGRTIPTDKDVIFALSEMGFRNKSLLQYSRRGKRINIGQIVKTVDTSNPPVLQVGKSKGFPTYVPENHKYPHFPDPHSYIRTTTGQKPETDYVILREQASAQKRDVERALTRFVARTGRSHPLLPDDKNAFPLIEAQPHLIPYLNALLPSEHETLKLFEATNDQNNEQKE</sequence>
<comment type="similarity">
    <text evidence="2">Belongs to the TAF8 family.</text>
</comment>
<evidence type="ECO:0000313" key="9">
    <source>
        <dbReference type="Ensembl" id="ENSCINP00000005214.3"/>
    </source>
</evidence>
<dbReference type="Proteomes" id="UP000008144">
    <property type="component" value="Unassembled WGS sequence"/>
</dbReference>
<evidence type="ECO:0000256" key="5">
    <source>
        <dbReference type="ARBA" id="ARBA00023163"/>
    </source>
</evidence>
<keyword evidence="10" id="KW-1185">Reference proteome</keyword>
<gene>
    <name evidence="9" type="primary">LOC100185111</name>
</gene>
<dbReference type="Pfam" id="PF10406">
    <property type="entry name" value="TAF8_C"/>
    <property type="match status" value="1"/>
</dbReference>
<dbReference type="CDD" id="cd22918">
    <property type="entry name" value="HFD_TAF8"/>
    <property type="match status" value="1"/>
</dbReference>
<dbReference type="AlphaFoldDB" id="F6UFD0"/>
<dbReference type="FunCoup" id="F6UFD0">
    <property type="interactions" value="296"/>
</dbReference>
<dbReference type="Gene3D" id="1.10.20.10">
    <property type="entry name" value="Histone, subunit A"/>
    <property type="match status" value="1"/>
</dbReference>
<dbReference type="SUPFAM" id="SSF47113">
    <property type="entry name" value="Histone-fold"/>
    <property type="match status" value="1"/>
</dbReference>
<dbReference type="OMA" id="IPHGIVD"/>
<dbReference type="Pfam" id="PF07524">
    <property type="entry name" value="Bromo_TP"/>
    <property type="match status" value="1"/>
</dbReference>
<dbReference type="InParanoid" id="F6UFD0"/>
<dbReference type="HOGENOM" id="CLU_070829_0_0_1"/>
<feature type="domain" description="Bromodomain associated" evidence="8">
    <location>
        <begin position="10"/>
        <end position="85"/>
    </location>
</feature>
<dbReference type="PANTHER" id="PTHR46469">
    <property type="entry name" value="TRANSCRIPTION INITIATION FACTOR TFIID SUBUNIT 8"/>
    <property type="match status" value="1"/>
</dbReference>
<keyword evidence="4" id="KW-0805">Transcription regulation</keyword>
<evidence type="ECO:0000256" key="7">
    <source>
        <dbReference type="ARBA" id="ARBA00031721"/>
    </source>
</evidence>
<dbReference type="SMART" id="SM00576">
    <property type="entry name" value="BTP"/>
    <property type="match status" value="1"/>
</dbReference>
<evidence type="ECO:0000256" key="3">
    <source>
        <dbReference type="ARBA" id="ARBA00017307"/>
    </source>
</evidence>
<evidence type="ECO:0000256" key="2">
    <source>
        <dbReference type="ARBA" id="ARBA00008767"/>
    </source>
</evidence>
<dbReference type="InterPro" id="IPR006565">
    <property type="entry name" value="BTP"/>
</dbReference>
<evidence type="ECO:0000256" key="6">
    <source>
        <dbReference type="ARBA" id="ARBA00023242"/>
    </source>
</evidence>
<reference evidence="10" key="1">
    <citation type="journal article" date="2002" name="Science">
        <title>The draft genome of Ciona intestinalis: insights into chordate and vertebrate origins.</title>
        <authorList>
            <person name="Dehal P."/>
            <person name="Satou Y."/>
            <person name="Campbell R.K."/>
            <person name="Chapman J."/>
            <person name="Degnan B."/>
            <person name="De Tomaso A."/>
            <person name="Davidson B."/>
            <person name="Di Gregorio A."/>
            <person name="Gelpke M."/>
            <person name="Goodstein D.M."/>
            <person name="Harafuji N."/>
            <person name="Hastings K.E."/>
            <person name="Ho I."/>
            <person name="Hotta K."/>
            <person name="Huang W."/>
            <person name="Kawashima T."/>
            <person name="Lemaire P."/>
            <person name="Martinez D."/>
            <person name="Meinertzhagen I.A."/>
            <person name="Necula S."/>
            <person name="Nonaka M."/>
            <person name="Putnam N."/>
            <person name="Rash S."/>
            <person name="Saiga H."/>
            <person name="Satake M."/>
            <person name="Terry A."/>
            <person name="Yamada L."/>
            <person name="Wang H.G."/>
            <person name="Awazu S."/>
            <person name="Azumi K."/>
            <person name="Boore J."/>
            <person name="Branno M."/>
            <person name="Chin-Bow S."/>
            <person name="DeSantis R."/>
            <person name="Doyle S."/>
            <person name="Francino P."/>
            <person name="Keys D.N."/>
            <person name="Haga S."/>
            <person name="Hayashi H."/>
            <person name="Hino K."/>
            <person name="Imai K.S."/>
            <person name="Inaba K."/>
            <person name="Kano S."/>
            <person name="Kobayashi K."/>
            <person name="Kobayashi M."/>
            <person name="Lee B.I."/>
            <person name="Makabe K.W."/>
            <person name="Manohar C."/>
            <person name="Matassi G."/>
            <person name="Medina M."/>
            <person name="Mochizuki Y."/>
            <person name="Mount S."/>
            <person name="Morishita T."/>
            <person name="Miura S."/>
            <person name="Nakayama A."/>
            <person name="Nishizaka S."/>
            <person name="Nomoto H."/>
            <person name="Ohta F."/>
            <person name="Oishi K."/>
            <person name="Rigoutsos I."/>
            <person name="Sano M."/>
            <person name="Sasaki A."/>
            <person name="Sasakura Y."/>
            <person name="Shoguchi E."/>
            <person name="Shin-i T."/>
            <person name="Spagnuolo A."/>
            <person name="Stainier D."/>
            <person name="Suzuki M.M."/>
            <person name="Tassy O."/>
            <person name="Takatori N."/>
            <person name="Tokuoka M."/>
            <person name="Yagi K."/>
            <person name="Yoshizaki F."/>
            <person name="Wada S."/>
            <person name="Zhang C."/>
            <person name="Hyatt P.D."/>
            <person name="Larimer F."/>
            <person name="Detter C."/>
            <person name="Doggett N."/>
            <person name="Glavina T."/>
            <person name="Hawkins T."/>
            <person name="Richardson P."/>
            <person name="Lucas S."/>
            <person name="Kohara Y."/>
            <person name="Levine M."/>
            <person name="Satoh N."/>
            <person name="Rokhsar D.S."/>
        </authorList>
    </citation>
    <scope>NUCLEOTIDE SEQUENCE [LARGE SCALE GENOMIC DNA]</scope>
</reference>
<dbReference type="InterPro" id="IPR037818">
    <property type="entry name" value="TAF8"/>
</dbReference>
<protein>
    <recommendedName>
        <fullName evidence="3">Transcription initiation factor TFIID subunit 8</fullName>
    </recommendedName>
    <alternativeName>
        <fullName evidence="7">TBP-associated factor 8</fullName>
    </alternativeName>
</protein>
<keyword evidence="5" id="KW-0804">Transcription</keyword>
<evidence type="ECO:0000256" key="1">
    <source>
        <dbReference type="ARBA" id="ARBA00004123"/>
    </source>
</evidence>
<dbReference type="GO" id="GO:0046982">
    <property type="term" value="F:protein heterodimerization activity"/>
    <property type="evidence" value="ECO:0007669"/>
    <property type="project" value="InterPro"/>
</dbReference>
<dbReference type="GO" id="GO:0005669">
    <property type="term" value="C:transcription factor TFIID complex"/>
    <property type="evidence" value="ECO:0000318"/>
    <property type="project" value="GO_Central"/>
</dbReference>
<comment type="subcellular location">
    <subcellularLocation>
        <location evidence="1">Nucleus</location>
    </subcellularLocation>
</comment>
<evidence type="ECO:0000256" key="4">
    <source>
        <dbReference type="ARBA" id="ARBA00023015"/>
    </source>
</evidence>
<reference evidence="9" key="2">
    <citation type="submission" date="2025-08" db="UniProtKB">
        <authorList>
            <consortium name="Ensembl"/>
        </authorList>
    </citation>
    <scope>IDENTIFICATION</scope>
</reference>
<dbReference type="PANTHER" id="PTHR46469:SF1">
    <property type="entry name" value="TRANSCRIPTION INITIATION FACTOR TFIID SUBUNIT 8"/>
    <property type="match status" value="1"/>
</dbReference>
<proteinExistence type="inferred from homology"/>
<dbReference type="GeneTree" id="ENSGT00390000017567"/>
<organism evidence="9 10">
    <name type="scientific">Ciona intestinalis</name>
    <name type="common">Transparent sea squirt</name>
    <name type="synonym">Ascidia intestinalis</name>
    <dbReference type="NCBI Taxonomy" id="7719"/>
    <lineage>
        <taxon>Eukaryota</taxon>
        <taxon>Metazoa</taxon>
        <taxon>Chordata</taxon>
        <taxon>Tunicata</taxon>
        <taxon>Ascidiacea</taxon>
        <taxon>Phlebobranchia</taxon>
        <taxon>Cionidae</taxon>
        <taxon>Ciona</taxon>
    </lineage>
</organism>
<evidence type="ECO:0000259" key="8">
    <source>
        <dbReference type="SMART" id="SM00576"/>
    </source>
</evidence>
<dbReference type="InterPro" id="IPR009072">
    <property type="entry name" value="Histone-fold"/>
</dbReference>